<protein>
    <submittedName>
        <fullName evidence="2">Phospholipid scramblase</fullName>
    </submittedName>
</protein>
<reference evidence="1" key="1">
    <citation type="submission" date="2013-12" db="EMBL/GenBank/DDBJ databases">
        <authorList>
            <person name="Aslett M."/>
        </authorList>
    </citation>
    <scope>NUCLEOTIDE SEQUENCE [LARGE SCALE GENOMIC DNA]</scope>
    <source>
        <strain evidence="1">Lindley</strain>
    </source>
</reference>
<sequence length="223" mass="24643">MYPKLVDQIAGGIAKAVQKATDSHAFHEFPDCLSLAHTDRLSIKLMNDDALIVRNEEQKKTTIMLAQIQKGHGLLLKNETGKSVMLVRLSNHTADSLGKLMHPSQATLFKLMRDPCGLNFSLVKASSEETVIMRVEKVMVSLQSFGKAMGFLGSDCVYWLKSPDRQTVIGHIRTKLAINSNILAVKFISSQRDVQKRAAIVGVALLLILSEVYPQLRTLLASD</sequence>
<name>A0A183C3D8_GLOPA</name>
<proteinExistence type="predicted"/>
<evidence type="ECO:0000313" key="1">
    <source>
        <dbReference type="Proteomes" id="UP000050741"/>
    </source>
</evidence>
<accession>A0A183C3D8</accession>
<dbReference type="Proteomes" id="UP000050741">
    <property type="component" value="Unassembled WGS sequence"/>
</dbReference>
<dbReference type="WBParaSite" id="GPLIN_000738200">
    <property type="protein sequence ID" value="GPLIN_000738200"/>
    <property type="gene ID" value="GPLIN_000738200"/>
</dbReference>
<dbReference type="OrthoDB" id="5776635at2759"/>
<reference evidence="2" key="3">
    <citation type="submission" date="2016-06" db="UniProtKB">
        <authorList>
            <consortium name="WormBaseParasite"/>
        </authorList>
    </citation>
    <scope>IDENTIFICATION</scope>
</reference>
<reference evidence="1" key="2">
    <citation type="submission" date="2014-05" db="EMBL/GenBank/DDBJ databases">
        <title>The genome and life-stage specific transcriptomes of Globodera pallida elucidate key aspects of plant parasitism by a cyst nematode.</title>
        <authorList>
            <person name="Cotton J.A."/>
            <person name="Lilley C.J."/>
            <person name="Jones L.M."/>
            <person name="Kikuchi T."/>
            <person name="Reid A.J."/>
            <person name="Thorpe P."/>
            <person name="Tsai I.J."/>
            <person name="Beasley H."/>
            <person name="Blok V."/>
            <person name="Cock P.J.A."/>
            <person name="Van den Akker S.E."/>
            <person name="Holroyd N."/>
            <person name="Hunt M."/>
            <person name="Mantelin S."/>
            <person name="Naghra H."/>
            <person name="Pain A."/>
            <person name="Palomares-Rius J.E."/>
            <person name="Zarowiecki M."/>
            <person name="Berriman M."/>
            <person name="Jones J.T."/>
            <person name="Urwin P.E."/>
        </authorList>
    </citation>
    <scope>NUCLEOTIDE SEQUENCE [LARGE SCALE GENOMIC DNA]</scope>
    <source>
        <strain evidence="1">Lindley</strain>
    </source>
</reference>
<dbReference type="AlphaFoldDB" id="A0A183C3D8"/>
<keyword evidence="1" id="KW-1185">Reference proteome</keyword>
<organism evidence="1 2">
    <name type="scientific">Globodera pallida</name>
    <name type="common">Potato cyst nematode worm</name>
    <name type="synonym">Heterodera pallida</name>
    <dbReference type="NCBI Taxonomy" id="36090"/>
    <lineage>
        <taxon>Eukaryota</taxon>
        <taxon>Metazoa</taxon>
        <taxon>Ecdysozoa</taxon>
        <taxon>Nematoda</taxon>
        <taxon>Chromadorea</taxon>
        <taxon>Rhabditida</taxon>
        <taxon>Tylenchina</taxon>
        <taxon>Tylenchomorpha</taxon>
        <taxon>Tylenchoidea</taxon>
        <taxon>Heteroderidae</taxon>
        <taxon>Heteroderinae</taxon>
        <taxon>Globodera</taxon>
    </lineage>
</organism>
<evidence type="ECO:0000313" key="2">
    <source>
        <dbReference type="WBParaSite" id="GPLIN_000738200"/>
    </source>
</evidence>